<dbReference type="EMBL" id="KZ107846">
    <property type="protein sequence ID" value="OSS48324.1"/>
    <property type="molecule type" value="Genomic_DNA"/>
</dbReference>
<reference evidence="3 4" key="1">
    <citation type="journal article" date="2017" name="Genome Announc.">
        <title>Genome sequence of the saprophytic ascomycete Epicoccum nigrum ICMP 19927 strain isolated from New Zealand.</title>
        <authorList>
            <person name="Fokin M."/>
            <person name="Fleetwood D."/>
            <person name="Weir B.S."/>
            <person name="Villas-Boas S.G."/>
        </authorList>
    </citation>
    <scope>NUCLEOTIDE SEQUENCE [LARGE SCALE GENOMIC DNA]</scope>
    <source>
        <strain evidence="3 4">ICMP 19927</strain>
    </source>
</reference>
<gene>
    <name evidence="3" type="ORF">B5807_07780</name>
</gene>
<evidence type="ECO:0000256" key="1">
    <source>
        <dbReference type="ARBA" id="ARBA00007447"/>
    </source>
</evidence>
<dbReference type="PANTHER" id="PTHR47966:SF51">
    <property type="entry name" value="BETA-SITE APP-CLEAVING ENZYME, ISOFORM A-RELATED"/>
    <property type="match status" value="1"/>
</dbReference>
<name>A0A1Y2LWS1_EPING</name>
<proteinExistence type="inferred from homology"/>
<dbReference type="InParanoid" id="A0A1Y2LWS1"/>
<dbReference type="InterPro" id="IPR033121">
    <property type="entry name" value="PEPTIDASE_A1"/>
</dbReference>
<comment type="similarity">
    <text evidence="1">Belongs to the peptidase A1 family.</text>
</comment>
<dbReference type="AlphaFoldDB" id="A0A1Y2LWS1"/>
<dbReference type="PROSITE" id="PS51767">
    <property type="entry name" value="PEPTIDASE_A1"/>
    <property type="match status" value="1"/>
</dbReference>
<feature type="domain" description="Peptidase A1" evidence="2">
    <location>
        <begin position="33"/>
        <end position="175"/>
    </location>
</feature>
<dbReference type="InterPro" id="IPR021109">
    <property type="entry name" value="Peptidase_aspartic_dom_sf"/>
</dbReference>
<dbReference type="Proteomes" id="UP000193240">
    <property type="component" value="Unassembled WGS sequence"/>
</dbReference>
<evidence type="ECO:0000313" key="4">
    <source>
        <dbReference type="Proteomes" id="UP000193240"/>
    </source>
</evidence>
<organism evidence="3 4">
    <name type="scientific">Epicoccum nigrum</name>
    <name type="common">Soil fungus</name>
    <name type="synonym">Epicoccum purpurascens</name>
    <dbReference type="NCBI Taxonomy" id="105696"/>
    <lineage>
        <taxon>Eukaryota</taxon>
        <taxon>Fungi</taxon>
        <taxon>Dikarya</taxon>
        <taxon>Ascomycota</taxon>
        <taxon>Pezizomycotina</taxon>
        <taxon>Dothideomycetes</taxon>
        <taxon>Pleosporomycetidae</taxon>
        <taxon>Pleosporales</taxon>
        <taxon>Pleosporineae</taxon>
        <taxon>Didymellaceae</taxon>
        <taxon>Epicoccum</taxon>
    </lineage>
</organism>
<dbReference type="InterPro" id="IPR001461">
    <property type="entry name" value="Aspartic_peptidase_A1"/>
</dbReference>
<evidence type="ECO:0000313" key="3">
    <source>
        <dbReference type="EMBL" id="OSS48324.1"/>
    </source>
</evidence>
<accession>A0A1Y2LWS1</accession>
<sequence length="175" mass="19540">MITSSQSLTYYLALTTHQPFEVPIYNDLANQRYNISVAFGTPPQIYSHLFDTGSTDVWGPKFNSYGCAPACHANFSFDPTASSTLVEIDIPFDARYELTPDLAVKGLYYNDSISVGGVTAIENATFAVSDIPKPLYIQGTRGIFGVGTRYSESWYQNPDSPYWQDYEKTVQRVGR</sequence>
<dbReference type="GO" id="GO:0000324">
    <property type="term" value="C:fungal-type vacuole"/>
    <property type="evidence" value="ECO:0007669"/>
    <property type="project" value="TreeGrafter"/>
</dbReference>
<keyword evidence="4" id="KW-1185">Reference proteome</keyword>
<dbReference type="GO" id="GO:0006508">
    <property type="term" value="P:proteolysis"/>
    <property type="evidence" value="ECO:0007669"/>
    <property type="project" value="InterPro"/>
</dbReference>
<dbReference type="STRING" id="105696.A0A1Y2LWS1"/>
<dbReference type="Gene3D" id="2.40.70.10">
    <property type="entry name" value="Acid Proteases"/>
    <property type="match status" value="1"/>
</dbReference>
<protein>
    <recommendedName>
        <fullName evidence="2">Peptidase A1 domain-containing protein</fullName>
    </recommendedName>
</protein>
<dbReference type="InterPro" id="IPR034164">
    <property type="entry name" value="Pepsin-like_dom"/>
</dbReference>
<dbReference type="CDD" id="cd05471">
    <property type="entry name" value="pepsin_like"/>
    <property type="match status" value="1"/>
</dbReference>
<dbReference type="Pfam" id="PF00026">
    <property type="entry name" value="Asp"/>
    <property type="match status" value="1"/>
</dbReference>
<dbReference type="SUPFAM" id="SSF50630">
    <property type="entry name" value="Acid proteases"/>
    <property type="match status" value="1"/>
</dbReference>
<dbReference type="PANTHER" id="PTHR47966">
    <property type="entry name" value="BETA-SITE APP-CLEAVING ENZYME, ISOFORM A-RELATED"/>
    <property type="match status" value="1"/>
</dbReference>
<dbReference type="GO" id="GO:0004190">
    <property type="term" value="F:aspartic-type endopeptidase activity"/>
    <property type="evidence" value="ECO:0007669"/>
    <property type="project" value="InterPro"/>
</dbReference>
<evidence type="ECO:0000259" key="2">
    <source>
        <dbReference type="PROSITE" id="PS51767"/>
    </source>
</evidence>